<dbReference type="EMBL" id="KN831773">
    <property type="protein sequence ID" value="KIM44470.1"/>
    <property type="molecule type" value="Genomic_DNA"/>
</dbReference>
<sequence length="404" mass="45301">MNIPHPEKRRIKIWAGELPSSKIASLAACHPFTQQLDIVFPSNPALLSTLEKLETSYAKGKAKLSDVLNNSDTFDPARNILVVTSNPQEEDVWCIDSRSHLTLSVTKETYQRLGLMGQKLPFKNHSERHVIDIPLRKNSQPPAIQTRQKTSLENWDKRREEQLGTEGGLWDVAYCVGVAHRFLLDYAALPHGVFQELRVLPVQCRISERKDVHVPIPGLSPRPEPVPLGSNRVSVDGDEGLVDWDDRVQNLFEWIGMACLGAQRLYANDRVNPYVALYEHPTPSRVDDITHLQWKGLLHPAFVGKVLDTVMYVALSSQFESSISFPFVGITSHALTTSPISYIPYTTTTTLSGTFQIPGRVPAHLPRVGGEDSWSLILERDESQGPGMRWCLGESLGQWDARWG</sequence>
<dbReference type="GO" id="GO:0001682">
    <property type="term" value="P:tRNA 5'-leader removal"/>
    <property type="evidence" value="ECO:0007669"/>
    <property type="project" value="InterPro"/>
</dbReference>
<evidence type="ECO:0000313" key="2">
    <source>
        <dbReference type="Proteomes" id="UP000053424"/>
    </source>
</evidence>
<dbReference type="GO" id="GO:0030681">
    <property type="term" value="C:multimeric ribonuclease P complex"/>
    <property type="evidence" value="ECO:0007669"/>
    <property type="project" value="TreeGrafter"/>
</dbReference>
<reference evidence="2" key="2">
    <citation type="submission" date="2015-01" db="EMBL/GenBank/DDBJ databases">
        <title>Evolutionary Origins and Diversification of the Mycorrhizal Mutualists.</title>
        <authorList>
            <consortium name="DOE Joint Genome Institute"/>
            <consortium name="Mycorrhizal Genomics Consortium"/>
            <person name="Kohler A."/>
            <person name="Kuo A."/>
            <person name="Nagy L.G."/>
            <person name="Floudas D."/>
            <person name="Copeland A."/>
            <person name="Barry K.W."/>
            <person name="Cichocki N."/>
            <person name="Veneault-Fourrey C."/>
            <person name="LaButti K."/>
            <person name="Lindquist E.A."/>
            <person name="Lipzen A."/>
            <person name="Lundell T."/>
            <person name="Morin E."/>
            <person name="Murat C."/>
            <person name="Riley R."/>
            <person name="Ohm R."/>
            <person name="Sun H."/>
            <person name="Tunlid A."/>
            <person name="Henrissat B."/>
            <person name="Grigoriev I.V."/>
            <person name="Hibbett D.S."/>
            <person name="Martin F."/>
        </authorList>
    </citation>
    <scope>NUCLEOTIDE SEQUENCE [LARGE SCALE GENOMIC DNA]</scope>
    <source>
        <strain evidence="2">h7</strain>
    </source>
</reference>
<dbReference type="GO" id="GO:0000171">
    <property type="term" value="F:ribonuclease MRP activity"/>
    <property type="evidence" value="ECO:0007669"/>
    <property type="project" value="TreeGrafter"/>
</dbReference>
<dbReference type="GO" id="GO:0004526">
    <property type="term" value="F:ribonuclease P activity"/>
    <property type="evidence" value="ECO:0007669"/>
    <property type="project" value="TreeGrafter"/>
</dbReference>
<dbReference type="Pfam" id="PF08584">
    <property type="entry name" value="Ribonuc_P_40"/>
    <property type="match status" value="1"/>
</dbReference>
<protein>
    <submittedName>
        <fullName evidence="1">Uncharacterized protein</fullName>
    </submittedName>
</protein>
<keyword evidence="2" id="KW-1185">Reference proteome</keyword>
<organism evidence="1 2">
    <name type="scientific">Hebeloma cylindrosporum</name>
    <dbReference type="NCBI Taxonomy" id="76867"/>
    <lineage>
        <taxon>Eukaryota</taxon>
        <taxon>Fungi</taxon>
        <taxon>Dikarya</taxon>
        <taxon>Basidiomycota</taxon>
        <taxon>Agaricomycotina</taxon>
        <taxon>Agaricomycetes</taxon>
        <taxon>Agaricomycetidae</taxon>
        <taxon>Agaricales</taxon>
        <taxon>Agaricineae</taxon>
        <taxon>Hymenogastraceae</taxon>
        <taxon>Hebeloma</taxon>
    </lineage>
</organism>
<dbReference type="GO" id="GO:0000172">
    <property type="term" value="C:ribonuclease MRP complex"/>
    <property type="evidence" value="ECO:0007669"/>
    <property type="project" value="TreeGrafter"/>
</dbReference>
<dbReference type="OrthoDB" id="63112at2759"/>
<reference evidence="1 2" key="1">
    <citation type="submission" date="2014-04" db="EMBL/GenBank/DDBJ databases">
        <authorList>
            <consortium name="DOE Joint Genome Institute"/>
            <person name="Kuo A."/>
            <person name="Gay G."/>
            <person name="Dore J."/>
            <person name="Kohler A."/>
            <person name="Nagy L.G."/>
            <person name="Floudas D."/>
            <person name="Copeland A."/>
            <person name="Barry K.W."/>
            <person name="Cichocki N."/>
            <person name="Veneault-Fourrey C."/>
            <person name="LaButti K."/>
            <person name="Lindquist E.A."/>
            <person name="Lipzen A."/>
            <person name="Lundell T."/>
            <person name="Morin E."/>
            <person name="Murat C."/>
            <person name="Sun H."/>
            <person name="Tunlid A."/>
            <person name="Henrissat B."/>
            <person name="Grigoriev I.V."/>
            <person name="Hibbett D.S."/>
            <person name="Martin F."/>
            <person name="Nordberg H.P."/>
            <person name="Cantor M.N."/>
            <person name="Hua S.X."/>
        </authorList>
    </citation>
    <scope>NUCLEOTIDE SEQUENCE [LARGE SCALE GENOMIC DNA]</scope>
    <source>
        <strain evidence="2">h7</strain>
    </source>
</reference>
<dbReference type="AlphaFoldDB" id="A0A0C3C6F9"/>
<dbReference type="PANTHER" id="PTHR15396:SF1">
    <property type="entry name" value="RIBONUCLEASE P PROTEIN SUBUNIT P40"/>
    <property type="match status" value="1"/>
</dbReference>
<dbReference type="InterPro" id="IPR013893">
    <property type="entry name" value="RNase_P_Rpp40"/>
</dbReference>
<evidence type="ECO:0000313" key="1">
    <source>
        <dbReference type="EMBL" id="KIM44470.1"/>
    </source>
</evidence>
<gene>
    <name evidence="1" type="ORF">M413DRAFT_67558</name>
</gene>
<name>A0A0C3C6F9_HEBCY</name>
<dbReference type="GO" id="GO:0000447">
    <property type="term" value="P:endonucleolytic cleavage in ITS1 to separate SSU-rRNA from 5.8S rRNA and LSU-rRNA from tricistronic rRNA transcript (SSU-rRNA, 5.8S rRNA, LSU-rRNA)"/>
    <property type="evidence" value="ECO:0007669"/>
    <property type="project" value="TreeGrafter"/>
</dbReference>
<proteinExistence type="predicted"/>
<dbReference type="Proteomes" id="UP000053424">
    <property type="component" value="Unassembled WGS sequence"/>
</dbReference>
<dbReference type="STRING" id="686832.A0A0C3C6F9"/>
<dbReference type="PANTHER" id="PTHR15396">
    <property type="entry name" value="RIBONUCLEASE P PROTEIN SUBUNIT P40"/>
    <property type="match status" value="1"/>
</dbReference>
<accession>A0A0C3C6F9</accession>
<dbReference type="HOGENOM" id="CLU_055493_0_0_1"/>